<dbReference type="InterPro" id="IPR050129">
    <property type="entry name" value="Zn_alcohol_dh"/>
</dbReference>
<dbReference type="Proteomes" id="UP001501414">
    <property type="component" value="Unassembled WGS sequence"/>
</dbReference>
<dbReference type="InterPro" id="IPR011032">
    <property type="entry name" value="GroES-like_sf"/>
</dbReference>
<accession>A0ABN1XWX3</accession>
<gene>
    <name evidence="5" type="ORF">GCM10009613_30990</name>
</gene>
<dbReference type="PANTHER" id="PTHR43401">
    <property type="entry name" value="L-THREONINE 3-DEHYDROGENASE"/>
    <property type="match status" value="1"/>
</dbReference>
<comment type="caution">
    <text evidence="5">The sequence shown here is derived from an EMBL/GenBank/DDBJ whole genome shotgun (WGS) entry which is preliminary data.</text>
</comment>
<dbReference type="RefSeq" id="WP_344022926.1">
    <property type="nucleotide sequence ID" value="NZ_BAAAJK010000011.1"/>
</dbReference>
<evidence type="ECO:0000259" key="3">
    <source>
        <dbReference type="Pfam" id="PF00107"/>
    </source>
</evidence>
<keyword evidence="2" id="KW-0560">Oxidoreductase</keyword>
<feature type="domain" description="Alcohol dehydrogenase-like N-terminal" evidence="4">
    <location>
        <begin position="23"/>
        <end position="108"/>
    </location>
</feature>
<evidence type="ECO:0000256" key="1">
    <source>
        <dbReference type="ARBA" id="ARBA00001947"/>
    </source>
</evidence>
<dbReference type="InterPro" id="IPR013154">
    <property type="entry name" value="ADH-like_N"/>
</dbReference>
<dbReference type="Pfam" id="PF00107">
    <property type="entry name" value="ADH_zinc_N"/>
    <property type="match status" value="1"/>
</dbReference>
<protein>
    <submittedName>
        <fullName evidence="5">Galactitol-1-phosphate 5-dehydrogenase</fullName>
    </submittedName>
</protein>
<evidence type="ECO:0000256" key="2">
    <source>
        <dbReference type="ARBA" id="ARBA00023002"/>
    </source>
</evidence>
<name>A0ABN1XWX3_9PSEU</name>
<evidence type="ECO:0000259" key="4">
    <source>
        <dbReference type="Pfam" id="PF08240"/>
    </source>
</evidence>
<evidence type="ECO:0000313" key="5">
    <source>
        <dbReference type="EMBL" id="GAA1390432.1"/>
    </source>
</evidence>
<organism evidence="5 6">
    <name type="scientific">Pseudonocardia kongjuensis</name>
    <dbReference type="NCBI Taxonomy" id="102227"/>
    <lineage>
        <taxon>Bacteria</taxon>
        <taxon>Bacillati</taxon>
        <taxon>Actinomycetota</taxon>
        <taxon>Actinomycetes</taxon>
        <taxon>Pseudonocardiales</taxon>
        <taxon>Pseudonocardiaceae</taxon>
        <taxon>Pseudonocardia</taxon>
    </lineage>
</organism>
<dbReference type="SUPFAM" id="SSF50129">
    <property type="entry name" value="GroES-like"/>
    <property type="match status" value="1"/>
</dbReference>
<dbReference type="Pfam" id="PF08240">
    <property type="entry name" value="ADH_N"/>
    <property type="match status" value="1"/>
</dbReference>
<dbReference type="Gene3D" id="3.90.180.10">
    <property type="entry name" value="Medium-chain alcohol dehydrogenases, catalytic domain"/>
    <property type="match status" value="2"/>
</dbReference>
<dbReference type="InterPro" id="IPR036291">
    <property type="entry name" value="NAD(P)-bd_dom_sf"/>
</dbReference>
<comment type="cofactor">
    <cofactor evidence="1">
        <name>Zn(2+)</name>
        <dbReference type="ChEBI" id="CHEBI:29105"/>
    </cofactor>
</comment>
<sequence>MTAATLAAPGVPVVGSFPRPVHGPGELLVEMHYSSVCGSDVHSVFDGFHRPDMLGRPGYPGHEGTGVVVGPEDAPLPPGTPVLTVPPGTTGQCFAEYQAVPAGYLVPLAPGTDLRRAVTAQQLGTTLFAMRRVGRPDGDVAVVIGAGSAGGYFVQHLRRLGYPAVVVTDRDADRLAVAARLGATHTVQVPGGSPEELVADLTGGRGADVVVEAAGYDDCRAAAIGMVRWAGTVCFFGYPERTEPSAFPAHLAFQRNVTIVWPSGAQYEPGLRSFHEALELVDGGLVEVGQCLERELPLAETPAALELARRAGDGATKIGIRIAPVSGR</sequence>
<proteinExistence type="predicted"/>
<evidence type="ECO:0000313" key="6">
    <source>
        <dbReference type="Proteomes" id="UP001501414"/>
    </source>
</evidence>
<dbReference type="SUPFAM" id="SSF51735">
    <property type="entry name" value="NAD(P)-binding Rossmann-fold domains"/>
    <property type="match status" value="1"/>
</dbReference>
<dbReference type="InterPro" id="IPR013149">
    <property type="entry name" value="ADH-like_C"/>
</dbReference>
<reference evidence="5 6" key="1">
    <citation type="journal article" date="2019" name="Int. J. Syst. Evol. Microbiol.">
        <title>The Global Catalogue of Microorganisms (GCM) 10K type strain sequencing project: providing services to taxonomists for standard genome sequencing and annotation.</title>
        <authorList>
            <consortium name="The Broad Institute Genomics Platform"/>
            <consortium name="The Broad Institute Genome Sequencing Center for Infectious Disease"/>
            <person name="Wu L."/>
            <person name="Ma J."/>
        </authorList>
    </citation>
    <scope>NUCLEOTIDE SEQUENCE [LARGE SCALE GENOMIC DNA]</scope>
    <source>
        <strain evidence="5 6">JCM 11896</strain>
    </source>
</reference>
<dbReference type="EMBL" id="BAAAJK010000011">
    <property type="protein sequence ID" value="GAA1390432.1"/>
    <property type="molecule type" value="Genomic_DNA"/>
</dbReference>
<keyword evidence="6" id="KW-1185">Reference proteome</keyword>
<feature type="domain" description="Alcohol dehydrogenase-like C-terminal" evidence="3">
    <location>
        <begin position="150"/>
        <end position="261"/>
    </location>
</feature>
<dbReference type="PANTHER" id="PTHR43401:SF2">
    <property type="entry name" value="L-THREONINE 3-DEHYDROGENASE"/>
    <property type="match status" value="1"/>
</dbReference>
<dbReference type="Gene3D" id="3.40.50.720">
    <property type="entry name" value="NAD(P)-binding Rossmann-like Domain"/>
    <property type="match status" value="1"/>
</dbReference>